<dbReference type="PANTHER" id="PTHR15633">
    <property type="entry name" value="NUCLEOLAR PROTEIN 11"/>
    <property type="match status" value="1"/>
</dbReference>
<proteinExistence type="predicted"/>
<feature type="compositionally biased region" description="Low complexity" evidence="1">
    <location>
        <begin position="647"/>
        <end position="657"/>
    </location>
</feature>
<dbReference type="InterPro" id="IPR042859">
    <property type="entry name" value="NOL11"/>
</dbReference>
<name>A0AAV0ANA0_PHAPC</name>
<feature type="compositionally biased region" description="Basic and acidic residues" evidence="1">
    <location>
        <begin position="673"/>
        <end position="684"/>
    </location>
</feature>
<accession>A0AAV0ANA0</accession>
<organism evidence="2 3">
    <name type="scientific">Phakopsora pachyrhizi</name>
    <name type="common">Asian soybean rust disease fungus</name>
    <dbReference type="NCBI Taxonomy" id="170000"/>
    <lineage>
        <taxon>Eukaryota</taxon>
        <taxon>Fungi</taxon>
        <taxon>Dikarya</taxon>
        <taxon>Basidiomycota</taxon>
        <taxon>Pucciniomycotina</taxon>
        <taxon>Pucciniomycetes</taxon>
        <taxon>Pucciniales</taxon>
        <taxon>Phakopsoraceae</taxon>
        <taxon>Phakopsora</taxon>
    </lineage>
</organism>
<evidence type="ECO:0000256" key="1">
    <source>
        <dbReference type="SAM" id="MobiDB-lite"/>
    </source>
</evidence>
<reference evidence="2" key="1">
    <citation type="submission" date="2022-06" db="EMBL/GenBank/DDBJ databases">
        <authorList>
            <consortium name="SYNGENTA / RWTH Aachen University"/>
        </authorList>
    </citation>
    <scope>NUCLEOTIDE SEQUENCE</scope>
</reference>
<dbReference type="Proteomes" id="UP001153365">
    <property type="component" value="Unassembled WGS sequence"/>
</dbReference>
<feature type="compositionally biased region" description="Polar residues" evidence="1">
    <location>
        <begin position="658"/>
        <end position="668"/>
    </location>
</feature>
<sequence>MTELQPPFTISSHPPYVEVNRSGDENHSSRPCLALSTQPVVRLSRSLSRKNHKSINESDQVIITIAGQGWSINNVSHQTVLSSQKVSPGLIFGAPCVSISIPELDSPVESGQTSKPIKCRRRYIYAPVASSSSDTSPAVNEGRTVWLWVEKEVRGGFGERNSRPGVSDPEGSLSQLVKEFPSKVDMVHPFAVTEALSDSSSPSAQAGRIIVLLQTGEVRLCDSHLVTISTVQTHPLCSISGYQPPPLVRLNVNDHVDSSGVSCRPSDLASGSCLSSSTSHHKLLYIIRLIPNVNQVADSNDNKKQPSSKSKKRKSTLLNSFPLTASPTYYSSFEIDIFEVNSKHFYQQGSISSTQDFYDLAIGSEGWMTILGRDQVLSTYQLEISTAQKITNPKLALVPHPKCQSIKISPCFPASADSSSAQPPPPVLLPLHRSHPIVLFLIFHPSSSERCLLGLVFDLFHRSVLHTLDLTSSVRSKDMSLPSTSPSRSLTCFTATLSAPSCPFHAYLSLVCNDRRLVQALQLPALATSGPTWVDALQKKVTKATETWVSRMINGKVKKSFSEYQKVGLCYDDLLITTSDSTLNLPISNIAPAFSDALQAFLKRFNSQRCKTIELGGKWDSETALKSEEAWLDCIVPQLEFSLKAKNKNPSSNNLKNTTQNLHQNLSPGSEIDGEKSLTEDLDDEKSSEKKIFNHLPREFVRALLYLCLGQFIGNYEERKSVMSGETLQAGHVTSYPSKIVYWLLMIGVVEEGMTPGGVLAALCQAYDWENLELAITKLVDAEEHQLVKTLGYLLRCEYFGSCRSQFDSDSLNTASDSVNLQKHIQFRRIISKIVSQPISQLSMKNSIKQVLNISEATILLKISYNWVKIWEEVDLGVLSTNKVPDYDMGAKVPDILSGVVPLPGVSDIFKFVQCVLDAHLLELIQYKPAHLVLKLLKSSLDGQLEIGTNLQRLKAPVGHFARVKPKKQNKKLYNAEVGKDQGKALQSEANKRPASKIGSDFQQKSKLGDNKCSKSLQRKKALKEASMAVGQYALEEFPL</sequence>
<feature type="region of interest" description="Disordered" evidence="1">
    <location>
        <begin position="1"/>
        <end position="31"/>
    </location>
</feature>
<evidence type="ECO:0000313" key="3">
    <source>
        <dbReference type="Proteomes" id="UP001153365"/>
    </source>
</evidence>
<gene>
    <name evidence="2" type="ORF">PPACK8108_LOCUS3575</name>
</gene>
<dbReference type="AlphaFoldDB" id="A0AAV0ANA0"/>
<dbReference type="EMBL" id="CALTRL010000634">
    <property type="protein sequence ID" value="CAH7669016.1"/>
    <property type="molecule type" value="Genomic_DNA"/>
</dbReference>
<feature type="region of interest" description="Disordered" evidence="1">
    <location>
        <begin position="647"/>
        <end position="684"/>
    </location>
</feature>
<keyword evidence="3" id="KW-1185">Reference proteome</keyword>
<comment type="caution">
    <text evidence="2">The sequence shown here is derived from an EMBL/GenBank/DDBJ whole genome shotgun (WGS) entry which is preliminary data.</text>
</comment>
<feature type="region of interest" description="Disordered" evidence="1">
    <location>
        <begin position="982"/>
        <end position="1013"/>
    </location>
</feature>
<dbReference type="GO" id="GO:0005730">
    <property type="term" value="C:nucleolus"/>
    <property type="evidence" value="ECO:0007669"/>
    <property type="project" value="TreeGrafter"/>
</dbReference>
<protein>
    <submittedName>
        <fullName evidence="2">Expressed protein</fullName>
    </submittedName>
</protein>
<evidence type="ECO:0000313" key="2">
    <source>
        <dbReference type="EMBL" id="CAH7669016.1"/>
    </source>
</evidence>
<dbReference type="GO" id="GO:0030490">
    <property type="term" value="P:maturation of SSU-rRNA"/>
    <property type="evidence" value="ECO:0007669"/>
    <property type="project" value="InterPro"/>
</dbReference>
<dbReference type="PANTHER" id="PTHR15633:SF2">
    <property type="entry name" value="NUCLEOLAR PROTEIN 11"/>
    <property type="match status" value="1"/>
</dbReference>
<dbReference type="GO" id="GO:0003723">
    <property type="term" value="F:RNA binding"/>
    <property type="evidence" value="ECO:0007669"/>
    <property type="project" value="TreeGrafter"/>
</dbReference>